<evidence type="ECO:0000259" key="1">
    <source>
        <dbReference type="PROSITE" id="PS51766"/>
    </source>
</evidence>
<dbReference type="InterPro" id="IPR036439">
    <property type="entry name" value="Dockerin_dom_sf"/>
</dbReference>
<protein>
    <recommendedName>
        <fullName evidence="1">Dockerin domain-containing protein</fullName>
    </recommendedName>
</protein>
<name>A0A3B0WEW0_9ZZZZ</name>
<dbReference type="PROSITE" id="PS51766">
    <property type="entry name" value="DOCKERIN"/>
    <property type="match status" value="1"/>
</dbReference>
<feature type="domain" description="Dockerin" evidence="1">
    <location>
        <begin position="153"/>
        <end position="226"/>
    </location>
</feature>
<gene>
    <name evidence="2" type="ORF">MNBD_GAMMA05-2544</name>
</gene>
<organism evidence="2">
    <name type="scientific">hydrothermal vent metagenome</name>
    <dbReference type="NCBI Taxonomy" id="652676"/>
    <lineage>
        <taxon>unclassified sequences</taxon>
        <taxon>metagenomes</taxon>
        <taxon>ecological metagenomes</taxon>
    </lineage>
</organism>
<proteinExistence type="predicted"/>
<dbReference type="SUPFAM" id="SSF63446">
    <property type="entry name" value="Type I dockerin domain"/>
    <property type="match status" value="1"/>
</dbReference>
<dbReference type="GO" id="GO:0000272">
    <property type="term" value="P:polysaccharide catabolic process"/>
    <property type="evidence" value="ECO:0007669"/>
    <property type="project" value="InterPro"/>
</dbReference>
<dbReference type="InterPro" id="IPR016134">
    <property type="entry name" value="Dockerin_dom"/>
</dbReference>
<dbReference type="AlphaFoldDB" id="A0A3B0WEW0"/>
<sequence length="226" mass="24102">MSCKFNSLLFSVLFIFSISNSRADSVDYILDNVVMTNSLTITGIFTWTYPTGDFENGSGTFSDLTIPGYGSDLTGLNITIDLTSIEFSLKANLDNKSLDIVLRLLTPLLPTQSSVMDISQDSLGNYASKYDLIGYVGYTGAVGGFTSGSITPLPTMLGDLNSDSNINVADLVIAMNIIINDNPPSAVQFYALDVAPLINGASTPDGVLNAADLLLLSRKILGQVNF</sequence>
<reference evidence="2" key="1">
    <citation type="submission" date="2018-06" db="EMBL/GenBank/DDBJ databases">
        <authorList>
            <person name="Zhirakovskaya E."/>
        </authorList>
    </citation>
    <scope>NUCLEOTIDE SEQUENCE</scope>
</reference>
<dbReference type="EMBL" id="UOFE01000010">
    <property type="protein sequence ID" value="VAW50970.1"/>
    <property type="molecule type" value="Genomic_DNA"/>
</dbReference>
<dbReference type="CDD" id="cd14256">
    <property type="entry name" value="Dockerin_I"/>
    <property type="match status" value="1"/>
</dbReference>
<accession>A0A3B0WEW0</accession>
<evidence type="ECO:0000313" key="2">
    <source>
        <dbReference type="EMBL" id="VAW50970.1"/>
    </source>
</evidence>
<dbReference type="Gene3D" id="1.10.1330.10">
    <property type="entry name" value="Dockerin domain"/>
    <property type="match status" value="1"/>
</dbReference>